<evidence type="ECO:0000313" key="3">
    <source>
        <dbReference type="Proteomes" id="UP000181936"/>
    </source>
</evidence>
<proteinExistence type="predicted"/>
<dbReference type="AlphaFoldDB" id="A0A1L3MVU7"/>
<dbReference type="KEGG" id="bwh:A9C19_17925"/>
<keyword evidence="1" id="KW-1133">Transmembrane helix</keyword>
<keyword evidence="1" id="KW-0472">Membrane</keyword>
<dbReference type="Proteomes" id="UP000181936">
    <property type="component" value="Chromosome"/>
</dbReference>
<keyword evidence="3" id="KW-1185">Reference proteome</keyword>
<dbReference type="EMBL" id="CP016020">
    <property type="protein sequence ID" value="APH06458.1"/>
    <property type="molecule type" value="Genomic_DNA"/>
</dbReference>
<name>A0A1L3MVU7_9BACI</name>
<feature type="transmembrane region" description="Helical" evidence="1">
    <location>
        <begin position="77"/>
        <end position="95"/>
    </location>
</feature>
<accession>A0A1L3MVU7</accession>
<feature type="transmembrane region" description="Helical" evidence="1">
    <location>
        <begin position="43"/>
        <end position="65"/>
    </location>
</feature>
<sequence>MKDKVVDFLFNPKKFRSIKFTIFLFLLALFSFGRLYLTTEYILFIILFILISHFVFMMFKVFWYNRIKVLKTSKKDWMLTASIMVLFFYGLYSLLQLS</sequence>
<gene>
    <name evidence="2" type="ORF">A9C19_17925</name>
</gene>
<keyword evidence="1" id="KW-0812">Transmembrane</keyword>
<protein>
    <submittedName>
        <fullName evidence="2">Uncharacterized protein</fullName>
    </submittedName>
</protein>
<organism evidence="2 3">
    <name type="scientific">Bacillus weihaiensis</name>
    <dbReference type="NCBI Taxonomy" id="1547283"/>
    <lineage>
        <taxon>Bacteria</taxon>
        <taxon>Bacillati</taxon>
        <taxon>Bacillota</taxon>
        <taxon>Bacilli</taxon>
        <taxon>Bacillales</taxon>
        <taxon>Bacillaceae</taxon>
        <taxon>Bacillus</taxon>
    </lineage>
</organism>
<evidence type="ECO:0000313" key="2">
    <source>
        <dbReference type="EMBL" id="APH06458.1"/>
    </source>
</evidence>
<evidence type="ECO:0000256" key="1">
    <source>
        <dbReference type="SAM" id="Phobius"/>
    </source>
</evidence>
<feature type="transmembrane region" description="Helical" evidence="1">
    <location>
        <begin position="20"/>
        <end position="37"/>
    </location>
</feature>
<reference evidence="2 3" key="1">
    <citation type="journal article" date="2016" name="Sci. Rep.">
        <title>Complete genome sequence and transcriptomic analysis of a novel marine strain Bacillus weihaiensis reveals the mechanism of brown algae degradation.</title>
        <authorList>
            <person name="Zhu Y."/>
            <person name="Chen P."/>
            <person name="Bao Y."/>
            <person name="Men Y."/>
            <person name="Zeng Y."/>
            <person name="Yang J."/>
            <person name="Sun J."/>
            <person name="Sun Y."/>
        </authorList>
    </citation>
    <scope>NUCLEOTIDE SEQUENCE [LARGE SCALE GENOMIC DNA]</scope>
    <source>
        <strain evidence="2 3">Alg07</strain>
    </source>
</reference>